<gene>
    <name evidence="2" type="ORF">BVC80_1505g2</name>
</gene>
<evidence type="ECO:0000313" key="2">
    <source>
        <dbReference type="EMBL" id="OUZ99263.1"/>
    </source>
</evidence>
<proteinExistence type="predicted"/>
<protein>
    <submittedName>
        <fullName evidence="2">Reverse transcriptase zinc-binding domain</fullName>
    </submittedName>
</protein>
<dbReference type="OrthoDB" id="1304272at2759"/>
<reference evidence="2 3" key="1">
    <citation type="journal article" date="2017" name="Mol. Plant">
        <title>The Genome of Medicinal Plant Macleaya cordata Provides New Insights into Benzylisoquinoline Alkaloids Metabolism.</title>
        <authorList>
            <person name="Liu X."/>
            <person name="Liu Y."/>
            <person name="Huang P."/>
            <person name="Ma Y."/>
            <person name="Qing Z."/>
            <person name="Tang Q."/>
            <person name="Cao H."/>
            <person name="Cheng P."/>
            <person name="Zheng Y."/>
            <person name="Yuan Z."/>
            <person name="Zhou Y."/>
            <person name="Liu J."/>
            <person name="Tang Z."/>
            <person name="Zhuo Y."/>
            <person name="Zhang Y."/>
            <person name="Yu L."/>
            <person name="Huang J."/>
            <person name="Yang P."/>
            <person name="Peng Q."/>
            <person name="Zhang J."/>
            <person name="Jiang W."/>
            <person name="Zhang Z."/>
            <person name="Lin K."/>
            <person name="Ro D.K."/>
            <person name="Chen X."/>
            <person name="Xiong X."/>
            <person name="Shang Y."/>
            <person name="Huang S."/>
            <person name="Zeng J."/>
        </authorList>
    </citation>
    <scope>NUCLEOTIDE SEQUENCE [LARGE SCALE GENOMIC DNA]</scope>
    <source>
        <strain evidence="3">cv. BLH2017</strain>
        <tissue evidence="2">Root</tissue>
    </source>
</reference>
<name>A0A200PM22_MACCD</name>
<dbReference type="GO" id="GO:0003964">
    <property type="term" value="F:RNA-directed DNA polymerase activity"/>
    <property type="evidence" value="ECO:0007669"/>
    <property type="project" value="UniProtKB-KW"/>
</dbReference>
<accession>A0A200PM22</accession>
<sequence>MPLNNLKKRGHHIANGCYLCLDQVESPPHVLLHCTYSHEIWDEIIPRFGWCWVCPSSVLSFAQSWPSKGFSKIGKLIWQFVPAAIFWTIWIERNRRVFDNKSKDPIVLSHEVKTLIHFWVSSHYQDLKIPLHQFIFNWDTLFM</sequence>
<dbReference type="InterPro" id="IPR026960">
    <property type="entry name" value="RVT-Znf"/>
</dbReference>
<dbReference type="Proteomes" id="UP000195402">
    <property type="component" value="Unassembled WGS sequence"/>
</dbReference>
<dbReference type="InParanoid" id="A0A200PM22"/>
<evidence type="ECO:0000313" key="3">
    <source>
        <dbReference type="Proteomes" id="UP000195402"/>
    </source>
</evidence>
<keyword evidence="2" id="KW-0548">Nucleotidyltransferase</keyword>
<dbReference type="EMBL" id="MVGT01004519">
    <property type="protein sequence ID" value="OUZ99263.1"/>
    <property type="molecule type" value="Genomic_DNA"/>
</dbReference>
<keyword evidence="2" id="KW-0695">RNA-directed DNA polymerase</keyword>
<organism evidence="2 3">
    <name type="scientific">Macleaya cordata</name>
    <name type="common">Five-seeded plume-poppy</name>
    <name type="synonym">Bocconia cordata</name>
    <dbReference type="NCBI Taxonomy" id="56857"/>
    <lineage>
        <taxon>Eukaryota</taxon>
        <taxon>Viridiplantae</taxon>
        <taxon>Streptophyta</taxon>
        <taxon>Embryophyta</taxon>
        <taxon>Tracheophyta</taxon>
        <taxon>Spermatophyta</taxon>
        <taxon>Magnoliopsida</taxon>
        <taxon>Ranunculales</taxon>
        <taxon>Papaveraceae</taxon>
        <taxon>Papaveroideae</taxon>
        <taxon>Macleaya</taxon>
    </lineage>
</organism>
<keyword evidence="2" id="KW-0808">Transferase</keyword>
<evidence type="ECO:0000259" key="1">
    <source>
        <dbReference type="Pfam" id="PF13966"/>
    </source>
</evidence>
<keyword evidence="3" id="KW-1185">Reference proteome</keyword>
<dbReference type="Pfam" id="PF13966">
    <property type="entry name" value="zf-RVT"/>
    <property type="match status" value="1"/>
</dbReference>
<dbReference type="AlphaFoldDB" id="A0A200PM22"/>
<dbReference type="OMA" id="ENVECAR"/>
<comment type="caution">
    <text evidence="2">The sequence shown here is derived from an EMBL/GenBank/DDBJ whole genome shotgun (WGS) entry which is preliminary data.</text>
</comment>
<feature type="domain" description="Reverse transcriptase zinc-binding" evidence="1">
    <location>
        <begin position="4"/>
        <end position="41"/>
    </location>
</feature>